<evidence type="ECO:0000256" key="9">
    <source>
        <dbReference type="ARBA" id="ARBA00023136"/>
    </source>
</evidence>
<dbReference type="GO" id="GO:0018279">
    <property type="term" value="P:protein N-linked glycosylation via asparagine"/>
    <property type="evidence" value="ECO:0007669"/>
    <property type="project" value="TreeGrafter"/>
</dbReference>
<dbReference type="Pfam" id="PF04597">
    <property type="entry name" value="Ribophorin_I"/>
    <property type="match status" value="1"/>
</dbReference>
<comment type="subunit">
    <text evidence="10">Component of the oligosaccharyltransferase (OST) complex.</text>
</comment>
<comment type="pathway">
    <text evidence="3 10">Protein modification; protein glycosylation.</text>
</comment>
<evidence type="ECO:0000256" key="8">
    <source>
        <dbReference type="ARBA" id="ARBA00022989"/>
    </source>
</evidence>
<keyword evidence="6 10" id="KW-0732">Signal</keyword>
<evidence type="ECO:0000313" key="11">
    <source>
        <dbReference type="EMBL" id="WZN60981.1"/>
    </source>
</evidence>
<feature type="signal peptide" evidence="10">
    <location>
        <begin position="1"/>
        <end position="29"/>
    </location>
</feature>
<feature type="chain" id="PRO_5043113299" description="Dolichyl-diphosphooligosaccharide--protein glycosyltransferase subunit 1" evidence="10">
    <location>
        <begin position="30"/>
        <end position="482"/>
    </location>
</feature>
<dbReference type="Proteomes" id="UP001472866">
    <property type="component" value="Chromosome 03"/>
</dbReference>
<evidence type="ECO:0000256" key="6">
    <source>
        <dbReference type="ARBA" id="ARBA00022729"/>
    </source>
</evidence>
<proteinExistence type="inferred from homology"/>
<evidence type="ECO:0000256" key="7">
    <source>
        <dbReference type="ARBA" id="ARBA00022824"/>
    </source>
</evidence>
<evidence type="ECO:0000256" key="5">
    <source>
        <dbReference type="ARBA" id="ARBA00022692"/>
    </source>
</evidence>
<keyword evidence="5" id="KW-0812">Transmembrane</keyword>
<dbReference type="EMBL" id="CP151503">
    <property type="protein sequence ID" value="WZN60981.1"/>
    <property type="molecule type" value="Genomic_DNA"/>
</dbReference>
<accession>A0AAX4P4N6</accession>
<keyword evidence="8" id="KW-1133">Transmembrane helix</keyword>
<evidence type="ECO:0000256" key="2">
    <source>
        <dbReference type="ARBA" id="ARBA00004115"/>
    </source>
</evidence>
<reference evidence="11 12" key="1">
    <citation type="submission" date="2024-03" db="EMBL/GenBank/DDBJ databases">
        <title>Complete genome sequence of the green alga Chloropicon roscoffensis RCC1871.</title>
        <authorList>
            <person name="Lemieux C."/>
            <person name="Pombert J.-F."/>
            <person name="Otis C."/>
            <person name="Turmel M."/>
        </authorList>
    </citation>
    <scope>NUCLEOTIDE SEQUENCE [LARGE SCALE GENOMIC DNA]</scope>
    <source>
        <strain evidence="11 12">RCC1871</strain>
    </source>
</reference>
<keyword evidence="12" id="KW-1185">Reference proteome</keyword>
<sequence>MGMGRTGSTLARVIAALSLAAMVWSGAEAAVTVTNLEREVDLTADSVVVASAITIKNDKGGSNLVDFVWCPLELVKGKKLIWSEFDQQDQTGKDATRLEWKVEGGDCMRVSLAGALSPGAGTTVEAYEVYASELVPVPAQIRQSDKQMVGISNFEVVARDPANLVIESQVTKFYLPSSNVDFYTKVKPSQLKGKEVVYGPYGADQASSLVDLVFERPEPMLEISSVVREITVSSWRDVEVREHYHVKNAGPKFSDGFSRVEFARNPAPYIANQLTMRVPRQAHSLFLVDVLGNITTSNARFGQDAVEVTATPRFPLVPGWQTHFTFGYKLPKRGFLGADPERPGCKRLQLEAMPAIKGILVRNLTINAAVPEFSADVEGGAVASTAFFTDEDPFRTVKAGTATKKWWLDISGRPVRTLELSELSAEIADLTFYVSYRFNDIMEFKEVSMFLAAWLAAFLAATLWSRSDFTLVGPKSKKLKAT</sequence>
<evidence type="ECO:0000256" key="3">
    <source>
        <dbReference type="ARBA" id="ARBA00004922"/>
    </source>
</evidence>
<comment type="subcellular location">
    <subcellularLocation>
        <location evidence="2 10">Endoplasmic reticulum membrane</location>
        <topology evidence="2 10">Single-pass type I membrane protein</topology>
    </subcellularLocation>
</comment>
<dbReference type="PANTHER" id="PTHR21049:SF0">
    <property type="entry name" value="DOLICHYL-DIPHOSPHOOLIGOSACCHARIDE--PROTEIN GLYCOSYLTRANSFERASE SUBUNIT 1"/>
    <property type="match status" value="1"/>
</dbReference>
<keyword evidence="7 10" id="KW-0256">Endoplasmic reticulum</keyword>
<protein>
    <recommendedName>
        <fullName evidence="10">Dolichyl-diphosphooligosaccharide--protein glycosyltransferase subunit 1</fullName>
    </recommendedName>
</protein>
<dbReference type="AlphaFoldDB" id="A0AAX4P4N6"/>
<dbReference type="InterPro" id="IPR007676">
    <property type="entry name" value="Ribophorin_I"/>
</dbReference>
<dbReference type="GO" id="GO:0008250">
    <property type="term" value="C:oligosaccharyltransferase complex"/>
    <property type="evidence" value="ECO:0007669"/>
    <property type="project" value="UniProtKB-UniRule"/>
</dbReference>
<gene>
    <name evidence="11" type="ORF">HKI87_03g25150</name>
</gene>
<name>A0AAX4P4N6_9CHLO</name>
<keyword evidence="9" id="KW-0472">Membrane</keyword>
<comment type="function">
    <text evidence="1 10">Subunit of the oligosaccharyl transferase (OST) complex that catalyzes the initial transfer of a defined glycan (Glc(3)Man(9)GlcNAc(2) in eukaryotes) from the lipid carrier dolichol-pyrophosphate to an asparagine residue within an Asn-X-Ser/Thr consensus motif in nascent polypeptide chains, the first step in protein N-glycosylation. N-glycosylation occurs cotranslationally and the complex associates with the Sec61 complex at the channel-forming translocon complex that mediates protein translocation across the endoplasmic reticulum (ER). All subunits are required for a maximal enzyme activity.</text>
</comment>
<dbReference type="PANTHER" id="PTHR21049">
    <property type="entry name" value="RIBOPHORIN I"/>
    <property type="match status" value="1"/>
</dbReference>
<evidence type="ECO:0000256" key="4">
    <source>
        <dbReference type="ARBA" id="ARBA00008905"/>
    </source>
</evidence>
<evidence type="ECO:0000256" key="1">
    <source>
        <dbReference type="ARBA" id="ARBA00002791"/>
    </source>
</evidence>
<comment type="similarity">
    <text evidence="4 10">Belongs to the OST1 family.</text>
</comment>
<evidence type="ECO:0000313" key="12">
    <source>
        <dbReference type="Proteomes" id="UP001472866"/>
    </source>
</evidence>
<organism evidence="11 12">
    <name type="scientific">Chloropicon roscoffensis</name>
    <dbReference type="NCBI Taxonomy" id="1461544"/>
    <lineage>
        <taxon>Eukaryota</taxon>
        <taxon>Viridiplantae</taxon>
        <taxon>Chlorophyta</taxon>
        <taxon>Chloropicophyceae</taxon>
        <taxon>Chloropicales</taxon>
        <taxon>Chloropicaceae</taxon>
        <taxon>Chloropicon</taxon>
    </lineage>
</organism>
<evidence type="ECO:0000256" key="10">
    <source>
        <dbReference type="RuleBase" id="RU361143"/>
    </source>
</evidence>